<dbReference type="Gene3D" id="3.90.190.10">
    <property type="entry name" value="Protein tyrosine phosphatase superfamily"/>
    <property type="match status" value="1"/>
</dbReference>
<dbReference type="OrthoDB" id="9794527at2"/>
<evidence type="ECO:0000313" key="3">
    <source>
        <dbReference type="Proteomes" id="UP000191135"/>
    </source>
</evidence>
<protein>
    <recommendedName>
        <fullName evidence="1">Tyrosine specific protein phosphatases domain-containing protein</fullName>
    </recommendedName>
</protein>
<dbReference type="STRING" id="1122214.Mame_02634"/>
<feature type="domain" description="Tyrosine specific protein phosphatases" evidence="1">
    <location>
        <begin position="69"/>
        <end position="134"/>
    </location>
</feature>
<evidence type="ECO:0000259" key="1">
    <source>
        <dbReference type="PROSITE" id="PS50056"/>
    </source>
</evidence>
<dbReference type="AlphaFoldDB" id="A0A1U9Z2T0"/>
<dbReference type="InterPro" id="IPR000387">
    <property type="entry name" value="Tyr_Pase_dom"/>
</dbReference>
<dbReference type="eggNOG" id="COG5350">
    <property type="taxonomic scope" value="Bacteria"/>
</dbReference>
<dbReference type="InterPro" id="IPR029021">
    <property type="entry name" value="Prot-tyrosine_phosphatase-like"/>
</dbReference>
<dbReference type="KEGG" id="mmed:Mame_02634"/>
<dbReference type="RefSeq" id="WP_018066454.1">
    <property type="nucleotide sequence ID" value="NZ_AQWH01000023.1"/>
</dbReference>
<name>A0A1U9Z2T0_9HYPH</name>
<dbReference type="SUPFAM" id="SSF52799">
    <property type="entry name" value="(Phosphotyrosine protein) phosphatases II"/>
    <property type="match status" value="1"/>
</dbReference>
<dbReference type="InterPro" id="IPR016130">
    <property type="entry name" value="Tyr_Pase_AS"/>
</dbReference>
<proteinExistence type="predicted"/>
<dbReference type="Proteomes" id="UP000191135">
    <property type="component" value="Chromosome"/>
</dbReference>
<sequence length="180" mass="19353">MSGAIIVSPLERIGEMAARHGCRQMVSLMAAGHDFARPGMIDRHLVLRMNDIAFAGAGDLVAPERAHVDQIIDFARQWADDGPLLVHCWLGVSRSPAAAMIAALAVAPGIDDDRLAQALRAASPSATPNKRLVALGDEALQRGCRLTAAVKAIGRGRECRLNAPFRLDLDDLAIARLRHR</sequence>
<gene>
    <name evidence="2" type="ORF">Mame_02634</name>
</gene>
<evidence type="ECO:0000313" key="2">
    <source>
        <dbReference type="EMBL" id="AQZ51960.1"/>
    </source>
</evidence>
<dbReference type="PROSITE" id="PS00383">
    <property type="entry name" value="TYR_PHOSPHATASE_1"/>
    <property type="match status" value="1"/>
</dbReference>
<dbReference type="EMBL" id="CP020330">
    <property type="protein sequence ID" value="AQZ51960.1"/>
    <property type="molecule type" value="Genomic_DNA"/>
</dbReference>
<keyword evidence="3" id="KW-1185">Reference proteome</keyword>
<accession>A0A1U9Z2T0</accession>
<organism evidence="2 3">
    <name type="scientific">Martelella mediterranea DSM 17316</name>
    <dbReference type="NCBI Taxonomy" id="1122214"/>
    <lineage>
        <taxon>Bacteria</taxon>
        <taxon>Pseudomonadati</taxon>
        <taxon>Pseudomonadota</taxon>
        <taxon>Alphaproteobacteria</taxon>
        <taxon>Hyphomicrobiales</taxon>
        <taxon>Aurantimonadaceae</taxon>
        <taxon>Martelella</taxon>
    </lineage>
</organism>
<dbReference type="PROSITE" id="PS50056">
    <property type="entry name" value="TYR_PHOSPHATASE_2"/>
    <property type="match status" value="1"/>
</dbReference>
<reference evidence="2 3" key="1">
    <citation type="submission" date="2017-03" db="EMBL/GenBank/DDBJ databases">
        <title>Foreign affairs: Plasmid Transfer between Roseobacters and Rhizobia.</title>
        <authorList>
            <person name="Bartling P."/>
            <person name="Bunk B."/>
            <person name="Overmann J."/>
            <person name="Brinkmann H."/>
            <person name="Petersen J."/>
        </authorList>
    </citation>
    <scope>NUCLEOTIDE SEQUENCE [LARGE SCALE GENOMIC DNA]</scope>
    <source>
        <strain evidence="2 3">MACL11</strain>
    </source>
</reference>